<dbReference type="KEGG" id="xla:108697134"/>
<dbReference type="InterPro" id="IPR019792">
    <property type="entry name" value="Gonadoliberin"/>
</dbReference>
<dbReference type="Xenbase" id="XB-GENE-17338411">
    <property type="gene designation" value="gnrh2.L"/>
</dbReference>
<dbReference type="OrthoDB" id="8490433at2759"/>
<keyword evidence="7 8" id="KW-0027">Amidation</keyword>
<evidence type="ECO:0000256" key="3">
    <source>
        <dbReference type="ARBA" id="ARBA00022525"/>
    </source>
</evidence>
<evidence type="ECO:0000313" key="11">
    <source>
        <dbReference type="Xenbase" id="XB-GENE-17338411"/>
    </source>
</evidence>
<gene>
    <name evidence="10 11" type="primary">gnrh2.L</name>
</gene>
<comment type="similarity">
    <text evidence="2 8">Belongs to the GnRH family.</text>
</comment>
<keyword evidence="3" id="KW-0964">Secreted</keyword>
<dbReference type="GO" id="GO:0031530">
    <property type="term" value="F:gonadotropin-releasing hormone receptor binding"/>
    <property type="evidence" value="ECO:0007669"/>
    <property type="project" value="TreeGrafter"/>
</dbReference>
<evidence type="ECO:0000313" key="9">
    <source>
        <dbReference type="Proteomes" id="UP000186698"/>
    </source>
</evidence>
<dbReference type="STRING" id="8355.A0A1L8HSE8"/>
<dbReference type="GO" id="GO:0005615">
    <property type="term" value="C:extracellular space"/>
    <property type="evidence" value="ECO:0007669"/>
    <property type="project" value="TreeGrafter"/>
</dbReference>
<proteinExistence type="inferred from homology"/>
<comment type="subcellular location">
    <subcellularLocation>
        <location evidence="1 8">Secreted</location>
    </subcellularLocation>
</comment>
<evidence type="ECO:0000256" key="7">
    <source>
        <dbReference type="ARBA" id="ARBA00022815"/>
    </source>
</evidence>
<dbReference type="PROSITE" id="PS00473">
    <property type="entry name" value="GNRH"/>
    <property type="match status" value="1"/>
</dbReference>
<dbReference type="PANTHER" id="PTHR10522:SF6">
    <property type="entry name" value="PROGONADOLIBERIN-2"/>
    <property type="match status" value="1"/>
</dbReference>
<keyword evidence="9" id="KW-1185">Reference proteome</keyword>
<evidence type="ECO:0000256" key="8">
    <source>
        <dbReference type="RuleBase" id="RU000635"/>
    </source>
</evidence>
<accession>A0A1L8HSE8</accession>
<organism evidence="9 10">
    <name type="scientific">Xenopus laevis</name>
    <name type="common">African clawed frog</name>
    <dbReference type="NCBI Taxonomy" id="8355"/>
    <lineage>
        <taxon>Eukaryota</taxon>
        <taxon>Metazoa</taxon>
        <taxon>Chordata</taxon>
        <taxon>Craniata</taxon>
        <taxon>Vertebrata</taxon>
        <taxon>Euteleostomi</taxon>
        <taxon>Amphibia</taxon>
        <taxon>Batrachia</taxon>
        <taxon>Anura</taxon>
        <taxon>Pipoidea</taxon>
        <taxon>Pipidae</taxon>
        <taxon>Xenopodinae</taxon>
        <taxon>Xenopus</taxon>
        <taxon>Xenopus</taxon>
    </lineage>
</organism>
<evidence type="ECO:0000256" key="5">
    <source>
        <dbReference type="ARBA" id="ARBA00022702"/>
    </source>
</evidence>
<protein>
    <recommendedName>
        <fullName evidence="8">Progonadoliberin</fullName>
    </recommendedName>
    <component>
        <recommendedName>
            <fullName evidence="8">Gonadoliberin</fullName>
        </recommendedName>
        <alternativeName>
            <fullName evidence="8">Gonadotropin-releasing hormone</fullName>
            <shortName evidence="8">GnRH</shortName>
        </alternativeName>
        <alternativeName>
            <fullName evidence="8">Luliberin</fullName>
        </alternativeName>
        <alternativeName>
            <fullName evidence="8">Luteinizing hormone-releasing hormone</fullName>
            <shortName evidence="8">LH-RH</shortName>
        </alternativeName>
    </component>
    <component>
        <recommendedName>
            <fullName evidence="8">GnRH-associated peptide</fullName>
        </recommendedName>
        <alternativeName>
            <fullName evidence="8">GnRH-associated peptide</fullName>
        </alternativeName>
    </component>
</protein>
<reference evidence="10" key="1">
    <citation type="submission" date="2025-08" db="UniProtKB">
        <authorList>
            <consortium name="RefSeq"/>
        </authorList>
    </citation>
    <scope>IDENTIFICATION</scope>
    <source>
        <strain evidence="10">J_2021</strain>
        <tissue evidence="10">Erythrocytes</tissue>
    </source>
</reference>
<dbReference type="AlphaFoldDB" id="A0A1L8HSE8"/>
<keyword evidence="5 8" id="KW-0372">Hormone</keyword>
<evidence type="ECO:0000256" key="2">
    <source>
        <dbReference type="ARBA" id="ARBA00010968"/>
    </source>
</evidence>
<keyword evidence="4" id="KW-0165">Cleavage on pair of basic residues</keyword>
<dbReference type="CTD" id="108697134"/>
<dbReference type="PaxDb" id="8355-A0A1L8HSE8"/>
<dbReference type="GO" id="GO:0005183">
    <property type="term" value="F:gonadotropin hormone-releasing hormone activity"/>
    <property type="evidence" value="ECO:0007669"/>
    <property type="project" value="TreeGrafter"/>
</dbReference>
<dbReference type="RefSeq" id="XP_018082516.1">
    <property type="nucleotide sequence ID" value="XM_018227027.2"/>
</dbReference>
<evidence type="ECO:0000256" key="1">
    <source>
        <dbReference type="ARBA" id="ARBA00004613"/>
    </source>
</evidence>
<evidence type="ECO:0000256" key="6">
    <source>
        <dbReference type="ARBA" id="ARBA00022729"/>
    </source>
</evidence>
<dbReference type="AGR" id="Xenbase:XB-GENE-17338411"/>
<keyword evidence="6" id="KW-0732">Signal</keyword>
<dbReference type="Proteomes" id="UP000186698">
    <property type="component" value="Chromosome 1L"/>
</dbReference>
<dbReference type="OMA" id="CAQHWSH"/>
<dbReference type="Bgee" id="108697134">
    <property type="expression patterns" value="Expressed in camera-type eye and 2 other cell types or tissues"/>
</dbReference>
<name>A0A1L8HSE8_XENLA</name>
<dbReference type="PANTHER" id="PTHR10522">
    <property type="entry name" value="GONADOLIBERIN"/>
    <property type="match status" value="1"/>
</dbReference>
<dbReference type="InterPro" id="IPR002012">
    <property type="entry name" value="GnRH"/>
</dbReference>
<evidence type="ECO:0000313" key="10">
    <source>
        <dbReference type="RefSeq" id="XP_018082516.1"/>
    </source>
</evidence>
<evidence type="ECO:0000256" key="4">
    <source>
        <dbReference type="ARBA" id="ARBA00022685"/>
    </source>
</evidence>
<sequence length="85" mass="9933">MACQGHLVFLLIVLLAVSTQFSNAQHWSHGWYPGGKRQLDMRSFPEISGDLKPCEGERCDYQTNEMSILKDLMARFMFPRERQRK</sequence>
<dbReference type="Pfam" id="PF00446">
    <property type="entry name" value="GnRH"/>
    <property type="match status" value="1"/>
</dbReference>
<comment type="function">
    <text evidence="8">Stimulates the secretion of gonadotropins.</text>
</comment>
<dbReference type="GeneID" id="108697134"/>